<evidence type="ECO:0000313" key="1">
    <source>
        <dbReference type="EMBL" id="AHM57627.1"/>
    </source>
</evidence>
<evidence type="ECO:0000313" key="2">
    <source>
        <dbReference type="Proteomes" id="UP000019591"/>
    </source>
</evidence>
<organism evidence="1 2">
    <name type="scientific">Peptoclostridium acidaminophilum DSM 3953</name>
    <dbReference type="NCBI Taxonomy" id="1286171"/>
    <lineage>
        <taxon>Bacteria</taxon>
        <taxon>Bacillati</taxon>
        <taxon>Bacillota</taxon>
        <taxon>Clostridia</taxon>
        <taxon>Peptostreptococcales</taxon>
        <taxon>Peptoclostridiaceae</taxon>
        <taxon>Peptoclostridium</taxon>
    </lineage>
</organism>
<dbReference type="RefSeq" id="WP_278246867.1">
    <property type="nucleotide sequence ID" value="NZ_CP007453.1"/>
</dbReference>
<dbReference type="AlphaFoldDB" id="W8TNA6"/>
<dbReference type="Proteomes" id="UP000019591">
    <property type="component" value="Plasmid EAL2_808p"/>
</dbReference>
<keyword evidence="1" id="KW-0614">Plasmid</keyword>
<gene>
    <name evidence="1" type="ORF">EAL2_808p01220</name>
</gene>
<dbReference type="EMBL" id="CP007453">
    <property type="protein sequence ID" value="AHM57627.1"/>
    <property type="molecule type" value="Genomic_DNA"/>
</dbReference>
<protein>
    <submittedName>
        <fullName evidence="1">Uncharacterized protein</fullName>
    </submittedName>
</protein>
<proteinExistence type="predicted"/>
<dbReference type="PATRIC" id="fig|1286171.3.peg.2299"/>
<accession>W8TNA6</accession>
<name>W8TNA6_PEPAC</name>
<keyword evidence="2" id="KW-1185">Reference proteome</keyword>
<geneLocation type="plasmid" evidence="1 2">
    <name>EAL2_808p</name>
</geneLocation>
<dbReference type="HOGENOM" id="CLU_3289791_0_0_9"/>
<sequence>MKSALAIARDLLPFCKSNGVTEYVAHNDKLLTESEFMRDI</sequence>
<dbReference type="KEGG" id="eac:EAL2_808p01220"/>
<reference evidence="1 2" key="1">
    <citation type="journal article" date="2014" name="Genome Announc.">
        <title>Complete Genome Sequence of Amino Acid-Utilizing Eubacterium acidaminophilum al-2 (DSM 3953).</title>
        <authorList>
            <person name="Poehlein A."/>
            <person name="Andreesen J.R."/>
            <person name="Daniel R."/>
        </authorList>
    </citation>
    <scope>NUCLEOTIDE SEQUENCE [LARGE SCALE GENOMIC DNA]</scope>
    <source>
        <strain evidence="1 2">DSM 3953</strain>
        <plasmid evidence="2">Plasmid EAL2_808p</plasmid>
    </source>
</reference>